<dbReference type="AlphaFoldDB" id="A0A507CEX8"/>
<dbReference type="STRING" id="1806994.A0A507CEX8"/>
<sequence>MAPNVLVLGGVGFIGRNFVTYLIENNLADSVRVADKVLPATAYLSDRVKKAFDDKRVEFRQANLVNAGSTEKMFTREDGKQFDLVFNLAAETKYGQSEEVYDEKVYQLSLCVAKEAAKRGIKVFVEVSTAQVYEADKKPSNEDSKIKPWTLIAKYKSKAELEIKKIAGLNLIIVRPAIVYGPGDILGLTPRLIIGAVYRHLKEEMKLLWTKDLKINTVHVNDVVRALWYVAATKEEQGGRTAPVKAGGETYNFADKGDTDQGAVNTFIESIFGIETGFQGTMISQFAKLNLESVTEDVNDKHLQPWSDLCKAGGVQNTPLTPYLDKELLKDNALSIDGTRIEKELGFTYTVPTLTEAALREVVEDFVATGIWPKATTK</sequence>
<dbReference type="Proteomes" id="UP000319731">
    <property type="component" value="Unassembled WGS sequence"/>
</dbReference>
<name>A0A507CEX8_9FUNG</name>
<dbReference type="OrthoDB" id="16464at2759"/>
<proteinExistence type="predicted"/>
<dbReference type="InterPro" id="IPR036291">
    <property type="entry name" value="NAD(P)-bd_dom_sf"/>
</dbReference>
<protein>
    <recommendedName>
        <fullName evidence="1">NAD-dependent epimerase/dehydratase domain-containing protein</fullName>
    </recommendedName>
</protein>
<organism evidence="2 3">
    <name type="scientific">Synchytrium microbalum</name>
    <dbReference type="NCBI Taxonomy" id="1806994"/>
    <lineage>
        <taxon>Eukaryota</taxon>
        <taxon>Fungi</taxon>
        <taxon>Fungi incertae sedis</taxon>
        <taxon>Chytridiomycota</taxon>
        <taxon>Chytridiomycota incertae sedis</taxon>
        <taxon>Chytridiomycetes</taxon>
        <taxon>Synchytriales</taxon>
        <taxon>Synchytriaceae</taxon>
        <taxon>Synchytrium</taxon>
    </lineage>
</organism>
<feature type="domain" description="NAD-dependent epimerase/dehydratase" evidence="1">
    <location>
        <begin position="5"/>
        <end position="236"/>
    </location>
</feature>
<keyword evidence="3" id="KW-1185">Reference proteome</keyword>
<evidence type="ECO:0000313" key="2">
    <source>
        <dbReference type="EMBL" id="TPX38041.1"/>
    </source>
</evidence>
<gene>
    <name evidence="2" type="ORF">SmJEL517_g00044</name>
</gene>
<dbReference type="Gene3D" id="3.40.50.720">
    <property type="entry name" value="NAD(P)-binding Rossmann-like Domain"/>
    <property type="match status" value="1"/>
</dbReference>
<reference evidence="2 3" key="1">
    <citation type="journal article" date="2019" name="Sci. Rep.">
        <title>Comparative genomics of chytrid fungi reveal insights into the obligate biotrophic and pathogenic lifestyle of Synchytrium endobioticum.</title>
        <authorList>
            <person name="van de Vossenberg B.T.L.H."/>
            <person name="Warris S."/>
            <person name="Nguyen H.D.T."/>
            <person name="van Gent-Pelzer M.P.E."/>
            <person name="Joly D.L."/>
            <person name="van de Geest H.C."/>
            <person name="Bonants P.J.M."/>
            <person name="Smith D.S."/>
            <person name="Levesque C.A."/>
            <person name="van der Lee T.A.J."/>
        </authorList>
    </citation>
    <scope>NUCLEOTIDE SEQUENCE [LARGE SCALE GENOMIC DNA]</scope>
    <source>
        <strain evidence="2 3">JEL517</strain>
    </source>
</reference>
<evidence type="ECO:0000313" key="3">
    <source>
        <dbReference type="Proteomes" id="UP000319731"/>
    </source>
</evidence>
<dbReference type="PANTHER" id="PTHR43245:SF11">
    <property type="entry name" value="LD23561P"/>
    <property type="match status" value="1"/>
</dbReference>
<dbReference type="InterPro" id="IPR050177">
    <property type="entry name" value="Lipid_A_modif_metabolic_enz"/>
</dbReference>
<dbReference type="RefSeq" id="XP_031027756.1">
    <property type="nucleotide sequence ID" value="XM_031165974.1"/>
</dbReference>
<dbReference type="Pfam" id="PF01370">
    <property type="entry name" value="Epimerase"/>
    <property type="match status" value="1"/>
</dbReference>
<dbReference type="GeneID" id="42001271"/>
<dbReference type="SUPFAM" id="SSF51735">
    <property type="entry name" value="NAD(P)-binding Rossmann-fold domains"/>
    <property type="match status" value="1"/>
</dbReference>
<accession>A0A507CEX8</accession>
<comment type="caution">
    <text evidence="2">The sequence shown here is derived from an EMBL/GenBank/DDBJ whole genome shotgun (WGS) entry which is preliminary data.</text>
</comment>
<evidence type="ECO:0000259" key="1">
    <source>
        <dbReference type="Pfam" id="PF01370"/>
    </source>
</evidence>
<dbReference type="PANTHER" id="PTHR43245">
    <property type="entry name" value="BIFUNCTIONAL POLYMYXIN RESISTANCE PROTEIN ARNA"/>
    <property type="match status" value="1"/>
</dbReference>
<dbReference type="EMBL" id="QEAO01000001">
    <property type="protein sequence ID" value="TPX38041.1"/>
    <property type="molecule type" value="Genomic_DNA"/>
</dbReference>
<dbReference type="InterPro" id="IPR001509">
    <property type="entry name" value="Epimerase_deHydtase"/>
</dbReference>